<comment type="caution">
    <text evidence="7">The sequence shown here is derived from an EMBL/GenBank/DDBJ whole genome shotgun (WGS) entry which is preliminary data.</text>
</comment>
<organism evidence="7 8">
    <name type="scientific">Bremia lactucae</name>
    <name type="common">Lettuce downy mildew</name>
    <dbReference type="NCBI Taxonomy" id="4779"/>
    <lineage>
        <taxon>Eukaryota</taxon>
        <taxon>Sar</taxon>
        <taxon>Stramenopiles</taxon>
        <taxon>Oomycota</taxon>
        <taxon>Peronosporomycetes</taxon>
        <taxon>Peronosporales</taxon>
        <taxon>Peronosporaceae</taxon>
        <taxon>Bremia</taxon>
    </lineage>
</organism>
<dbReference type="SUPFAM" id="SSF47323">
    <property type="entry name" value="Anticodon-binding domain of a subclass of class I aminoacyl-tRNA synthetases"/>
    <property type="match status" value="1"/>
</dbReference>
<dbReference type="PANTHER" id="PTHR42780">
    <property type="entry name" value="SOLEUCYL-TRNA SYNTHETASE"/>
    <property type="match status" value="1"/>
</dbReference>
<name>A0A976FRY5_BRELC</name>
<evidence type="ECO:0000313" key="8">
    <source>
        <dbReference type="Proteomes" id="UP000294530"/>
    </source>
</evidence>
<evidence type="ECO:0000256" key="4">
    <source>
        <dbReference type="ARBA" id="ARBA00022917"/>
    </source>
</evidence>
<dbReference type="SUPFAM" id="SSF52374">
    <property type="entry name" value="Nucleotidylyl transferase"/>
    <property type="match status" value="1"/>
</dbReference>
<proteinExistence type="predicted"/>
<dbReference type="RefSeq" id="XP_067821175.1">
    <property type="nucleotide sequence ID" value="XM_067965064.1"/>
</dbReference>
<dbReference type="GeneID" id="94350735"/>
<keyword evidence="8" id="KW-1185">Reference proteome</keyword>
<dbReference type="InterPro" id="IPR014729">
    <property type="entry name" value="Rossmann-like_a/b/a_fold"/>
</dbReference>
<dbReference type="Gene3D" id="3.40.50.620">
    <property type="entry name" value="HUPs"/>
    <property type="match status" value="1"/>
</dbReference>
<protein>
    <recommendedName>
        <fullName evidence="6">Aminoacyl-tRNA synthetase class Ia domain-containing protein</fullName>
    </recommendedName>
</protein>
<evidence type="ECO:0000259" key="6">
    <source>
        <dbReference type="Pfam" id="PF00133"/>
    </source>
</evidence>
<keyword evidence="1" id="KW-0436">Ligase</keyword>
<dbReference type="AlphaFoldDB" id="A0A976FRY5"/>
<dbReference type="GO" id="GO:0005524">
    <property type="term" value="F:ATP binding"/>
    <property type="evidence" value="ECO:0007669"/>
    <property type="project" value="UniProtKB-KW"/>
</dbReference>
<dbReference type="Proteomes" id="UP000294530">
    <property type="component" value="Unassembled WGS sequence"/>
</dbReference>
<dbReference type="Gene3D" id="1.10.730.10">
    <property type="entry name" value="Isoleucyl-tRNA Synthetase, Domain 1"/>
    <property type="match status" value="1"/>
</dbReference>
<dbReference type="InterPro" id="IPR009080">
    <property type="entry name" value="tRNAsynth_Ia_anticodon-bd"/>
</dbReference>
<evidence type="ECO:0000256" key="3">
    <source>
        <dbReference type="ARBA" id="ARBA00022840"/>
    </source>
</evidence>
<evidence type="ECO:0000256" key="5">
    <source>
        <dbReference type="ARBA" id="ARBA00023146"/>
    </source>
</evidence>
<reference evidence="7 8" key="1">
    <citation type="journal article" date="2021" name="Genome Biol.">
        <title>AFLAP: assembly-free linkage analysis pipeline using k-mers from genome sequencing data.</title>
        <authorList>
            <person name="Fletcher K."/>
            <person name="Zhang L."/>
            <person name="Gil J."/>
            <person name="Han R."/>
            <person name="Cavanaugh K."/>
            <person name="Michelmore R."/>
        </authorList>
    </citation>
    <scope>NUCLEOTIDE SEQUENCE [LARGE SCALE GENOMIC DNA]</scope>
    <source>
        <strain evidence="7 8">SF5</strain>
    </source>
</reference>
<dbReference type="PANTHER" id="PTHR42780:SF1">
    <property type="entry name" value="ISOLEUCINE--TRNA LIGASE, CYTOPLASMIC"/>
    <property type="match status" value="1"/>
</dbReference>
<keyword evidence="2" id="KW-0547">Nucleotide-binding</keyword>
<accession>A0A976FRY5</accession>
<evidence type="ECO:0000313" key="7">
    <source>
        <dbReference type="EMBL" id="TDH71676.1"/>
    </source>
</evidence>
<dbReference type="InterPro" id="IPR002300">
    <property type="entry name" value="aa-tRNA-synth_Ia"/>
</dbReference>
<feature type="domain" description="Aminoacyl-tRNA synthetase class Ia" evidence="6">
    <location>
        <begin position="1"/>
        <end position="36"/>
    </location>
</feature>
<keyword evidence="5" id="KW-0030">Aminoacyl-tRNA synthetase</keyword>
<dbReference type="EMBL" id="SHOA02000015">
    <property type="protein sequence ID" value="TDH71676.1"/>
    <property type="molecule type" value="Genomic_DNA"/>
</dbReference>
<evidence type="ECO:0000256" key="2">
    <source>
        <dbReference type="ARBA" id="ARBA00022741"/>
    </source>
</evidence>
<keyword evidence="3" id="KW-0067">ATP-binding</keyword>
<dbReference type="GO" id="GO:0004822">
    <property type="term" value="F:isoleucine-tRNA ligase activity"/>
    <property type="evidence" value="ECO:0007669"/>
    <property type="project" value="InterPro"/>
</dbReference>
<dbReference type="GO" id="GO:0006428">
    <property type="term" value="P:isoleucyl-tRNA aminoacylation"/>
    <property type="evidence" value="ECO:0007669"/>
    <property type="project" value="TreeGrafter"/>
</dbReference>
<dbReference type="OrthoDB" id="1706657at2759"/>
<dbReference type="KEGG" id="blac:94350735"/>
<sequence length="146" mass="16695">MSKSLKNFTDPEEILQKYGADALRLYLINSPVVRAEPVQFHAPGVLGVIREIVLPWFNSARFFTQQATRLQLETGVAFVPNREAALASTNVMDSWIIAALHNLIKFVHKEMQAYRLYTVVPRPVSFIGQLTNWYEVPEVPEERKPL</sequence>
<keyword evidence="4" id="KW-0648">Protein biosynthesis</keyword>
<evidence type="ECO:0000256" key="1">
    <source>
        <dbReference type="ARBA" id="ARBA00022598"/>
    </source>
</evidence>
<dbReference type="InterPro" id="IPR023586">
    <property type="entry name" value="Ile-tRNA-ligase_type2"/>
</dbReference>
<dbReference type="Pfam" id="PF00133">
    <property type="entry name" value="tRNA-synt_1"/>
    <property type="match status" value="1"/>
</dbReference>
<gene>
    <name evidence="7" type="ORF">CCR75_007000</name>
</gene>